<dbReference type="Proteomes" id="UP000095281">
    <property type="component" value="Unplaced"/>
</dbReference>
<evidence type="ECO:0000256" key="1">
    <source>
        <dbReference type="SAM" id="SignalP"/>
    </source>
</evidence>
<feature type="signal peptide" evidence="1">
    <location>
        <begin position="1"/>
        <end position="20"/>
    </location>
</feature>
<reference evidence="3" key="1">
    <citation type="submission" date="2016-11" db="UniProtKB">
        <authorList>
            <consortium name="WormBaseParasite"/>
        </authorList>
    </citation>
    <scope>IDENTIFICATION</scope>
</reference>
<protein>
    <submittedName>
        <fullName evidence="3">Uncharacterized protein</fullName>
    </submittedName>
</protein>
<name>A0A1I8B1S1_MELHA</name>
<organism evidence="2 3">
    <name type="scientific">Meloidogyne hapla</name>
    <name type="common">Root-knot nematode worm</name>
    <dbReference type="NCBI Taxonomy" id="6305"/>
    <lineage>
        <taxon>Eukaryota</taxon>
        <taxon>Metazoa</taxon>
        <taxon>Ecdysozoa</taxon>
        <taxon>Nematoda</taxon>
        <taxon>Chromadorea</taxon>
        <taxon>Rhabditida</taxon>
        <taxon>Tylenchina</taxon>
        <taxon>Tylenchomorpha</taxon>
        <taxon>Tylenchoidea</taxon>
        <taxon>Meloidogynidae</taxon>
        <taxon>Meloidogyninae</taxon>
        <taxon>Meloidogyne</taxon>
    </lineage>
</organism>
<keyword evidence="1" id="KW-0732">Signal</keyword>
<evidence type="ECO:0000313" key="3">
    <source>
        <dbReference type="WBParaSite" id="MhA1_Contig1192.frz3.fgene2"/>
    </source>
</evidence>
<sequence>MFYKLFLLFYIFILIKNTNGMFLNFFKTEDERLNYIIQIGVKIYIKDEIIKFNETSFLGKKDEEKNIFELIKELNKTNKRWLMPNEKQGNNHYLKLLLDGHAMAILINNFGEEKGRFHFNSQGLNFYNKKVQTNYIINENMKEEIEDDDYNIEKNNFRGNYTKKGFPLKEMRTKKLKIKEIKEIAIKIINKRIWNNLFKCHNFVYEFILEIVENPQDLKYFNNWPENIQFLDKRIAKLEENNLAFISSVEQHPFFFNN</sequence>
<dbReference type="WBParaSite" id="MhA1_Contig1192.frz3.fgene2">
    <property type="protein sequence ID" value="MhA1_Contig1192.frz3.fgene2"/>
    <property type="gene ID" value="MhA1_Contig1192.frz3.fgene2"/>
</dbReference>
<keyword evidence="2" id="KW-1185">Reference proteome</keyword>
<accession>A0A1I8B1S1</accession>
<dbReference type="AlphaFoldDB" id="A0A1I8B1S1"/>
<evidence type="ECO:0000313" key="2">
    <source>
        <dbReference type="Proteomes" id="UP000095281"/>
    </source>
</evidence>
<proteinExistence type="predicted"/>
<feature type="chain" id="PRO_5009315355" evidence="1">
    <location>
        <begin position="21"/>
        <end position="258"/>
    </location>
</feature>